<keyword evidence="2" id="KW-1185">Reference proteome</keyword>
<reference evidence="1" key="1">
    <citation type="journal article" date="2021" name="Nat. Commun.">
        <title>Genetic determinants of endophytism in the Arabidopsis root mycobiome.</title>
        <authorList>
            <person name="Mesny F."/>
            <person name="Miyauchi S."/>
            <person name="Thiergart T."/>
            <person name="Pickel B."/>
            <person name="Atanasova L."/>
            <person name="Karlsson M."/>
            <person name="Huettel B."/>
            <person name="Barry K.W."/>
            <person name="Haridas S."/>
            <person name="Chen C."/>
            <person name="Bauer D."/>
            <person name="Andreopoulos W."/>
            <person name="Pangilinan J."/>
            <person name="LaButti K."/>
            <person name="Riley R."/>
            <person name="Lipzen A."/>
            <person name="Clum A."/>
            <person name="Drula E."/>
            <person name="Henrissat B."/>
            <person name="Kohler A."/>
            <person name="Grigoriev I.V."/>
            <person name="Martin F.M."/>
            <person name="Hacquard S."/>
        </authorList>
    </citation>
    <scope>NUCLEOTIDE SEQUENCE</scope>
    <source>
        <strain evidence="1">MPI-SDFR-AT-0117</strain>
    </source>
</reference>
<gene>
    <name evidence="1" type="ORF">F5X68DRAFT_215728</name>
</gene>
<evidence type="ECO:0000313" key="2">
    <source>
        <dbReference type="Proteomes" id="UP000770015"/>
    </source>
</evidence>
<protein>
    <submittedName>
        <fullName evidence="1">Uncharacterized protein</fullName>
    </submittedName>
</protein>
<name>A0A9P8V3K7_9PEZI</name>
<proteinExistence type="predicted"/>
<dbReference type="OrthoDB" id="3204049at2759"/>
<dbReference type="EMBL" id="JAGSXJ010000030">
    <property type="protein sequence ID" value="KAH6670310.1"/>
    <property type="molecule type" value="Genomic_DNA"/>
</dbReference>
<accession>A0A9P8V3K7</accession>
<organism evidence="1 2">
    <name type="scientific">Plectosphaerella plurivora</name>
    <dbReference type="NCBI Taxonomy" id="936078"/>
    <lineage>
        <taxon>Eukaryota</taxon>
        <taxon>Fungi</taxon>
        <taxon>Dikarya</taxon>
        <taxon>Ascomycota</taxon>
        <taxon>Pezizomycotina</taxon>
        <taxon>Sordariomycetes</taxon>
        <taxon>Hypocreomycetidae</taxon>
        <taxon>Glomerellales</taxon>
        <taxon>Plectosphaerellaceae</taxon>
        <taxon>Plectosphaerella</taxon>
    </lineage>
</organism>
<sequence>MACHQAHNIPWATVAGHFRYVHAPRRYDERTNIYPRFLDGQGKTIHYFINAIARNIASHADLEEPKTPSIEPLDPDTTLLTPDVVARLAPSLRHASKELAGWWDDFSEDDNTKPSIPPKYTKTSAFLRMIGPEGGGTRSGSWAGHGAFYSLELFKLLILRGEMPVLRAICTHPSAAWAEVWQQPYNAFGDQQCCGWEYVPKLALKAYLGLNLLLSFPSLWDEASGRSSESDYRNTKCYQRLLRECTMSRLTNNIAALPHRQFFGVPNGHFEQYMGPGAGGRYSHLLTTYHRDGFPYGAIPIDDFLQISGPIPHMPTVNDVLHVRWCLCYLGLPTEIAIEVMDYAGYTPSGRLSTPNDPLHPENAEELHRYFDYCWNILVRCEVMGRWFGAPIPWERVVAKTMTELLGHGSNGPARHGKLFFKREFDYNYDQERPDDVYGEREIFTFL</sequence>
<dbReference type="AlphaFoldDB" id="A0A9P8V3K7"/>
<comment type="caution">
    <text evidence="1">The sequence shown here is derived from an EMBL/GenBank/DDBJ whole genome shotgun (WGS) entry which is preliminary data.</text>
</comment>
<evidence type="ECO:0000313" key="1">
    <source>
        <dbReference type="EMBL" id="KAH6670310.1"/>
    </source>
</evidence>
<dbReference type="Proteomes" id="UP000770015">
    <property type="component" value="Unassembled WGS sequence"/>
</dbReference>